<dbReference type="InterPro" id="IPR050780">
    <property type="entry name" value="Mucin_vWF_Thrombospondin_sf"/>
</dbReference>
<dbReference type="SMART" id="SM00041">
    <property type="entry name" value="CT"/>
    <property type="match status" value="1"/>
</dbReference>
<keyword evidence="3 4" id="KW-1015">Disulfide bond</keyword>
<gene>
    <name evidence="7 8" type="primary">LOC108647348</name>
</gene>
<dbReference type="GO" id="GO:0005576">
    <property type="term" value="C:extracellular region"/>
    <property type="evidence" value="ECO:0007669"/>
    <property type="project" value="UniProtKB-SubCell"/>
</dbReference>
<evidence type="ECO:0000313" key="7">
    <source>
        <dbReference type="RefSeq" id="XP_031756451.1"/>
    </source>
</evidence>
<dbReference type="Xenbase" id="XB-GENE-29090799">
    <property type="gene designation" value="LOC108647348"/>
</dbReference>
<organism evidence="6 7">
    <name type="scientific">Xenopus tropicalis</name>
    <name type="common">Western clawed frog</name>
    <name type="synonym">Silurana tropicalis</name>
    <dbReference type="NCBI Taxonomy" id="8364"/>
    <lineage>
        <taxon>Eukaryota</taxon>
        <taxon>Metazoa</taxon>
        <taxon>Chordata</taxon>
        <taxon>Craniata</taxon>
        <taxon>Vertebrata</taxon>
        <taxon>Euteleostomi</taxon>
        <taxon>Amphibia</taxon>
        <taxon>Batrachia</taxon>
        <taxon>Anura</taxon>
        <taxon>Pipoidea</taxon>
        <taxon>Pipidae</taxon>
        <taxon>Xenopodinae</taxon>
        <taxon>Xenopus</taxon>
        <taxon>Silurana</taxon>
    </lineage>
</organism>
<comment type="caution">
    <text evidence="4">Lacks conserved residue(s) required for the propagation of feature annotation.</text>
</comment>
<dbReference type="InterPro" id="IPR006208">
    <property type="entry name" value="Glyco_hormone_CN"/>
</dbReference>
<keyword evidence="6" id="KW-1185">Reference proteome</keyword>
<dbReference type="AlphaFoldDB" id="A0A8J1JIG0"/>
<evidence type="ECO:0000256" key="4">
    <source>
        <dbReference type="PROSITE-ProRule" id="PRU00039"/>
    </source>
</evidence>
<evidence type="ECO:0000256" key="2">
    <source>
        <dbReference type="ARBA" id="ARBA00022525"/>
    </source>
</evidence>
<dbReference type="GeneID" id="108647348"/>
<dbReference type="PANTHER" id="PTHR11339">
    <property type="entry name" value="EXTRACELLULAR MATRIX GLYCOPROTEIN RELATED"/>
    <property type="match status" value="1"/>
</dbReference>
<accession>A0A8J1JIG0</accession>
<evidence type="ECO:0000313" key="8">
    <source>
        <dbReference type="Xenbase" id="XB-GENE-29090799"/>
    </source>
</evidence>
<reference evidence="7" key="1">
    <citation type="submission" date="2025-08" db="UniProtKB">
        <authorList>
            <consortium name="RefSeq"/>
        </authorList>
    </citation>
    <scope>IDENTIFICATION</scope>
    <source>
        <strain evidence="7">Nigerian</strain>
        <tissue evidence="7">Liver and blood</tissue>
    </source>
</reference>
<name>A0A8J1JIG0_XENTR</name>
<dbReference type="PROSITE" id="PS01225">
    <property type="entry name" value="CTCK_2"/>
    <property type="match status" value="1"/>
</dbReference>
<dbReference type="PROSITE" id="PS01185">
    <property type="entry name" value="CTCK_1"/>
    <property type="match status" value="1"/>
</dbReference>
<dbReference type="PANTHER" id="PTHR11339:SF371">
    <property type="entry name" value="MUCIN-2"/>
    <property type="match status" value="1"/>
</dbReference>
<dbReference type="Proteomes" id="UP000008143">
    <property type="component" value="Chromosome 4"/>
</dbReference>
<dbReference type="Pfam" id="PF00007">
    <property type="entry name" value="Cys_knot"/>
    <property type="match status" value="1"/>
</dbReference>
<feature type="disulfide bond" evidence="4">
    <location>
        <begin position="69"/>
        <end position="118"/>
    </location>
</feature>
<dbReference type="Gene3D" id="2.10.90.10">
    <property type="entry name" value="Cystine-knot cytokines"/>
    <property type="match status" value="1"/>
</dbReference>
<proteinExistence type="predicted"/>
<comment type="subcellular location">
    <subcellularLocation>
        <location evidence="1">Secreted</location>
    </subcellularLocation>
</comment>
<keyword evidence="2" id="KW-0964">Secreted</keyword>
<dbReference type="InterPro" id="IPR029034">
    <property type="entry name" value="Cystine-knot_cytokine"/>
</dbReference>
<feature type="domain" description="CTCK" evidence="5">
    <location>
        <begin position="48"/>
        <end position="142"/>
    </location>
</feature>
<feature type="disulfide bond" evidence="4">
    <location>
        <begin position="84"/>
        <end position="136"/>
    </location>
</feature>
<dbReference type="AGR" id="Xenbase:XB-GENE-29090799"/>
<dbReference type="RefSeq" id="XP_031756451.1">
    <property type="nucleotide sequence ID" value="XM_031900591.1"/>
</dbReference>
<evidence type="ECO:0000259" key="5">
    <source>
        <dbReference type="PROSITE" id="PS01225"/>
    </source>
</evidence>
<dbReference type="InterPro" id="IPR006207">
    <property type="entry name" value="Cys_knot_C"/>
</dbReference>
<evidence type="ECO:0000256" key="3">
    <source>
        <dbReference type="ARBA" id="ARBA00023157"/>
    </source>
</evidence>
<evidence type="ECO:0000313" key="6">
    <source>
        <dbReference type="Proteomes" id="UP000008143"/>
    </source>
</evidence>
<dbReference type="OMA" id="PANDKEC"/>
<dbReference type="KEGG" id="xtr:108647348"/>
<dbReference type="OrthoDB" id="10071893at2759"/>
<feature type="disulfide bond" evidence="4">
    <location>
        <begin position="80"/>
        <end position="134"/>
    </location>
</feature>
<protein>
    <submittedName>
        <fullName evidence="7">Intestinal mucin-like protein</fullName>
    </submittedName>
</protein>
<evidence type="ECO:0000256" key="1">
    <source>
        <dbReference type="ARBA" id="ARBA00004613"/>
    </source>
</evidence>
<sequence length="146" mass="16228">MNDNCTMYKCSLINDQFVTTVSQTSCPSLNEEDCEPGSIQHNGCCKTCIQKKSSCKLQAVDDYLTYQGCTSVTRVRMSRCEGSCGTFSMYSSEENTMSKKCSCCQEVQTARNKVTLRCPDGTIIDHEYIDVQECKCTGTKCHDGNV</sequence>